<dbReference type="Proteomes" id="UP001594351">
    <property type="component" value="Unassembled WGS sequence"/>
</dbReference>
<accession>A0ABV6YZR1</accession>
<gene>
    <name evidence="6" type="ORF">ACFL27_15995</name>
</gene>
<evidence type="ECO:0000256" key="2">
    <source>
        <dbReference type="ARBA" id="ARBA00022448"/>
    </source>
</evidence>
<evidence type="ECO:0000256" key="1">
    <source>
        <dbReference type="ARBA" id="ARBA00005417"/>
    </source>
</evidence>
<dbReference type="PROSITE" id="PS50893">
    <property type="entry name" value="ABC_TRANSPORTER_2"/>
    <property type="match status" value="1"/>
</dbReference>
<dbReference type="InterPro" id="IPR003439">
    <property type="entry name" value="ABC_transporter-like_ATP-bd"/>
</dbReference>
<dbReference type="InterPro" id="IPR027417">
    <property type="entry name" value="P-loop_NTPase"/>
</dbReference>
<protein>
    <submittedName>
        <fullName evidence="6">Metal ABC transporter ATP-binding protein</fullName>
    </submittedName>
</protein>
<evidence type="ECO:0000256" key="3">
    <source>
        <dbReference type="ARBA" id="ARBA00022741"/>
    </source>
</evidence>
<evidence type="ECO:0000259" key="5">
    <source>
        <dbReference type="PROSITE" id="PS50893"/>
    </source>
</evidence>
<dbReference type="GO" id="GO:0005524">
    <property type="term" value="F:ATP binding"/>
    <property type="evidence" value="ECO:0007669"/>
    <property type="project" value="UniProtKB-KW"/>
</dbReference>
<name>A0ABV6YZR1_UNCC1</name>
<dbReference type="PANTHER" id="PTHR42734:SF17">
    <property type="entry name" value="METAL TRANSPORT SYSTEM ATP-BINDING PROTEIN TM_0124-RELATED"/>
    <property type="match status" value="1"/>
</dbReference>
<reference evidence="6 7" key="1">
    <citation type="submission" date="2024-09" db="EMBL/GenBank/DDBJ databases">
        <title>Laminarin stimulates single cell rates of sulfate reduction while oxygen inhibits transcriptomic activity in coastal marine sediment.</title>
        <authorList>
            <person name="Lindsay M."/>
            <person name="Orcutt B."/>
            <person name="Emerson D."/>
            <person name="Stepanauskas R."/>
            <person name="D'Angelo T."/>
        </authorList>
    </citation>
    <scope>NUCLEOTIDE SEQUENCE [LARGE SCALE GENOMIC DNA]</scope>
    <source>
        <strain evidence="6">SAG AM-311-K15</strain>
    </source>
</reference>
<keyword evidence="3" id="KW-0547">Nucleotide-binding</keyword>
<evidence type="ECO:0000313" key="7">
    <source>
        <dbReference type="Proteomes" id="UP001594351"/>
    </source>
</evidence>
<organism evidence="6 7">
    <name type="scientific">candidate division CSSED10-310 bacterium</name>
    <dbReference type="NCBI Taxonomy" id="2855610"/>
    <lineage>
        <taxon>Bacteria</taxon>
        <taxon>Bacteria division CSSED10-310</taxon>
    </lineage>
</organism>
<evidence type="ECO:0000313" key="6">
    <source>
        <dbReference type="EMBL" id="MFC1851692.1"/>
    </source>
</evidence>
<evidence type="ECO:0000256" key="4">
    <source>
        <dbReference type="ARBA" id="ARBA00022840"/>
    </source>
</evidence>
<dbReference type="Pfam" id="PF00005">
    <property type="entry name" value="ABC_tran"/>
    <property type="match status" value="1"/>
</dbReference>
<dbReference type="PANTHER" id="PTHR42734">
    <property type="entry name" value="METAL TRANSPORT SYSTEM ATP-BINDING PROTEIN TM_0124-RELATED"/>
    <property type="match status" value="1"/>
</dbReference>
<dbReference type="SMART" id="SM00382">
    <property type="entry name" value="AAA"/>
    <property type="match status" value="1"/>
</dbReference>
<keyword evidence="7" id="KW-1185">Reference proteome</keyword>
<dbReference type="InterPro" id="IPR050153">
    <property type="entry name" value="Metal_Ion_Import_ABC"/>
</dbReference>
<dbReference type="InterPro" id="IPR003593">
    <property type="entry name" value="AAA+_ATPase"/>
</dbReference>
<dbReference type="Gene3D" id="3.40.50.300">
    <property type="entry name" value="P-loop containing nucleotide triphosphate hydrolases"/>
    <property type="match status" value="1"/>
</dbReference>
<dbReference type="SUPFAM" id="SSF52540">
    <property type="entry name" value="P-loop containing nucleoside triphosphate hydrolases"/>
    <property type="match status" value="1"/>
</dbReference>
<dbReference type="EMBL" id="JBHPBY010000216">
    <property type="protein sequence ID" value="MFC1851692.1"/>
    <property type="molecule type" value="Genomic_DNA"/>
</dbReference>
<comment type="caution">
    <text evidence="6">The sequence shown here is derived from an EMBL/GenBank/DDBJ whole genome shotgun (WGS) entry which is preliminary data.</text>
</comment>
<keyword evidence="2" id="KW-0813">Transport</keyword>
<comment type="similarity">
    <text evidence="1">Belongs to the ABC transporter superfamily.</text>
</comment>
<proteinExistence type="inferred from homology"/>
<feature type="domain" description="ABC transporter" evidence="5">
    <location>
        <begin position="7"/>
        <end position="237"/>
    </location>
</feature>
<dbReference type="InterPro" id="IPR017871">
    <property type="entry name" value="ABC_transporter-like_CS"/>
</dbReference>
<keyword evidence="4 6" id="KW-0067">ATP-binding</keyword>
<sequence>MTDQIVISMKDVSFSYNAVPTLENVSLLVKDREFVSVVGPNGGGKTTLLKLLLGLLKPDKGDIRIFGKTPFQVRHQVGYMPQYIQFDPKFPMTVMDVVLMGRLGTRWGGPYSREDKKAALDAIELVGLADLTRQLLSSLSGGQRQRILLARALASNPELLLLDEPTANVDIIIGGKLFEILRQLNKRMAILIVSHDLGFVSQVVQKVMCVNKRVVIHPTSTISGEIIQEIYGCEMQMVRHDHSHSEENMTCGGD</sequence>
<dbReference type="PROSITE" id="PS00211">
    <property type="entry name" value="ABC_TRANSPORTER_1"/>
    <property type="match status" value="1"/>
</dbReference>